<dbReference type="Gene3D" id="3.20.20.140">
    <property type="entry name" value="Metal-dependent hydrolases"/>
    <property type="match status" value="1"/>
</dbReference>
<gene>
    <name evidence="2" type="ORF">HF320_00265</name>
</gene>
<protein>
    <submittedName>
        <fullName evidence="2">Phosphatase</fullName>
    </submittedName>
</protein>
<evidence type="ECO:0000259" key="1">
    <source>
        <dbReference type="SMART" id="SM00481"/>
    </source>
</evidence>
<evidence type="ECO:0000313" key="2">
    <source>
        <dbReference type="EMBL" id="NMF54777.1"/>
    </source>
</evidence>
<dbReference type="AlphaFoldDB" id="A0A7X9UAW1"/>
<proteinExistence type="predicted"/>
<evidence type="ECO:0000313" key="3">
    <source>
        <dbReference type="Proteomes" id="UP000546970"/>
    </source>
</evidence>
<keyword evidence="3" id="KW-1185">Reference proteome</keyword>
<dbReference type="GO" id="GO:0008270">
    <property type="term" value="F:zinc ion binding"/>
    <property type="evidence" value="ECO:0007669"/>
    <property type="project" value="TreeGrafter"/>
</dbReference>
<dbReference type="InterPro" id="IPR016195">
    <property type="entry name" value="Pol/histidinol_Pase-like"/>
</dbReference>
<dbReference type="PANTHER" id="PTHR36928:SF1">
    <property type="entry name" value="PHOSPHATASE YCDX-RELATED"/>
    <property type="match status" value="1"/>
</dbReference>
<dbReference type="InterPro" id="IPR003141">
    <property type="entry name" value="Pol/His_phosphatase_N"/>
</dbReference>
<organism evidence="2 3">
    <name type="scientific">Collinsella acetigenes</name>
    <dbReference type="NCBI Taxonomy" id="2713419"/>
    <lineage>
        <taxon>Bacteria</taxon>
        <taxon>Bacillati</taxon>
        <taxon>Actinomycetota</taxon>
        <taxon>Coriobacteriia</taxon>
        <taxon>Coriobacteriales</taxon>
        <taxon>Coriobacteriaceae</taxon>
        <taxon>Collinsella</taxon>
    </lineage>
</organism>
<dbReference type="CDD" id="cd07437">
    <property type="entry name" value="PHP_HisPPase_Ycdx_like"/>
    <property type="match status" value="1"/>
</dbReference>
<dbReference type="InterPro" id="IPR004013">
    <property type="entry name" value="PHP_dom"/>
</dbReference>
<dbReference type="Proteomes" id="UP000546970">
    <property type="component" value="Unassembled WGS sequence"/>
</dbReference>
<reference evidence="2 3" key="1">
    <citation type="submission" date="2020-04" db="EMBL/GenBank/DDBJ databases">
        <title>Collinsella sp. KGMB02528 nov., an anaerobic actinobacterium isolated from human feces.</title>
        <authorList>
            <person name="Han K.-I."/>
            <person name="Eom M.K."/>
            <person name="Kim J.-S."/>
            <person name="Lee K.C."/>
            <person name="Suh M.K."/>
            <person name="Park S.-H."/>
            <person name="Lee J.H."/>
            <person name="Kang S.W."/>
            <person name="Park J.-E."/>
            <person name="Oh B.S."/>
            <person name="Yu S.Y."/>
            <person name="Choi S.-H."/>
            <person name="Lee D.H."/>
            <person name="Yoon H."/>
            <person name="Kim B.-Y."/>
            <person name="Lee J.H."/>
            <person name="Lee J.-S."/>
        </authorList>
    </citation>
    <scope>NUCLEOTIDE SEQUENCE [LARGE SCALE GENOMIC DNA]</scope>
    <source>
        <strain evidence="2 3">KGMB02528</strain>
    </source>
</reference>
<sequence>MTYSIKGDIHTHTLFSRHAYSTITENVAAARERGLEVLGSADHFASMISPTVHIRDYQFFINQSVWPRMWDGVMVLRGAEADILTLDGGLFGQDIVCPENIVGRVLKGEQTLFECTTKNLDYLVASIHYDEFAKNATLAQATQMYLNVLDNPKVFVLGHTGRSGVPYDIDEVVLAAKEKHKLIEINEHSFAGGPHGSCVDTCRKIAERCAELGCGITVSTDAHISLDIGVFPRTISLLEEIHFPEELIMNRDRKTLVGEMAAAGVCDLTSYLEE</sequence>
<dbReference type="GO" id="GO:0005829">
    <property type="term" value="C:cytosol"/>
    <property type="evidence" value="ECO:0007669"/>
    <property type="project" value="TreeGrafter"/>
</dbReference>
<name>A0A7X9UAW1_9ACTN</name>
<dbReference type="InterPro" id="IPR050243">
    <property type="entry name" value="PHP_phosphatase"/>
</dbReference>
<comment type="caution">
    <text evidence="2">The sequence shown here is derived from an EMBL/GenBank/DDBJ whole genome shotgun (WGS) entry which is preliminary data.</text>
</comment>
<dbReference type="PANTHER" id="PTHR36928">
    <property type="entry name" value="PHOSPHATASE YCDX-RELATED"/>
    <property type="match status" value="1"/>
</dbReference>
<dbReference type="SUPFAM" id="SSF89550">
    <property type="entry name" value="PHP domain-like"/>
    <property type="match status" value="1"/>
</dbReference>
<dbReference type="SMART" id="SM00481">
    <property type="entry name" value="POLIIIAc"/>
    <property type="match status" value="1"/>
</dbReference>
<dbReference type="RefSeq" id="WP_169276572.1">
    <property type="nucleotide sequence ID" value="NZ_JABBCP010000001.1"/>
</dbReference>
<feature type="domain" description="Polymerase/histidinol phosphatase N-terminal" evidence="1">
    <location>
        <begin position="7"/>
        <end position="85"/>
    </location>
</feature>
<dbReference type="Pfam" id="PF02811">
    <property type="entry name" value="PHP"/>
    <property type="match status" value="1"/>
</dbReference>
<accession>A0A7X9UAW1</accession>
<dbReference type="GO" id="GO:0042578">
    <property type="term" value="F:phosphoric ester hydrolase activity"/>
    <property type="evidence" value="ECO:0007669"/>
    <property type="project" value="TreeGrafter"/>
</dbReference>
<dbReference type="EMBL" id="JABBCP010000001">
    <property type="protein sequence ID" value="NMF54777.1"/>
    <property type="molecule type" value="Genomic_DNA"/>
</dbReference>